<evidence type="ECO:0000313" key="4">
    <source>
        <dbReference type="EMBL" id="QQA15629.1"/>
    </source>
</evidence>
<accession>C2Y1B6</accession>
<dbReference type="PROSITE" id="PS50943">
    <property type="entry name" value="HTH_CROC1"/>
    <property type="match status" value="1"/>
</dbReference>
<dbReference type="InterPro" id="IPR010982">
    <property type="entry name" value="Lambda_DNA-bd_dom_sf"/>
</dbReference>
<protein>
    <submittedName>
        <fullName evidence="4">Helix-turn-helix transcriptional regulator</fullName>
    </submittedName>
</protein>
<organism evidence="3">
    <name type="scientific">Bacillus mycoides</name>
    <dbReference type="NCBI Taxonomy" id="1405"/>
    <lineage>
        <taxon>Bacteria</taxon>
        <taxon>Bacillati</taxon>
        <taxon>Bacillota</taxon>
        <taxon>Bacilli</taxon>
        <taxon>Bacillales</taxon>
        <taxon>Bacillaceae</taxon>
        <taxon>Bacillus</taxon>
        <taxon>Bacillus cereus group</taxon>
    </lineage>
</organism>
<dbReference type="Pfam" id="PF01381">
    <property type="entry name" value="HTH_3"/>
    <property type="match status" value="1"/>
</dbReference>
<reference evidence="4 5" key="2">
    <citation type="submission" date="2020-12" db="EMBL/GenBank/DDBJ databases">
        <title>FDA dAtabase for Regulatory Grade micrObial Sequences (FDA-ARGOS): Supporting development and validation of Infectious Disease Dx tests.</title>
        <authorList>
            <person name="Nelson B."/>
            <person name="Plummer A."/>
            <person name="Tallon L."/>
            <person name="Sadzewicz L."/>
            <person name="Zhao X."/>
            <person name="Boylan J."/>
            <person name="Ott S."/>
            <person name="Bowen H."/>
            <person name="Vavikolanu K."/>
            <person name="Mehta A."/>
            <person name="Aluvathingal J."/>
            <person name="Nadendla S."/>
            <person name="Myers T."/>
            <person name="Yan Y."/>
            <person name="Sichtig H."/>
        </authorList>
    </citation>
    <scope>NUCLEOTIDE SEQUENCE [LARGE SCALE GENOMIC DNA]</scope>
    <source>
        <strain evidence="4 5">FDAARGOS_924</strain>
    </source>
</reference>
<dbReference type="SMART" id="SM00530">
    <property type="entry name" value="HTH_XRE"/>
    <property type="match status" value="1"/>
</dbReference>
<dbReference type="AlphaFoldDB" id="A0A2B4Y154"/>
<evidence type="ECO:0000313" key="3">
    <source>
        <dbReference type="EMBL" id="EEL68361.1"/>
    </source>
</evidence>
<proteinExistence type="predicted"/>
<dbReference type="PANTHER" id="PTHR46558:SF12">
    <property type="entry name" value="DNA-BINDING PROTEIN"/>
    <property type="match status" value="1"/>
</dbReference>
<dbReference type="GO" id="GO:0003677">
    <property type="term" value="F:DNA binding"/>
    <property type="evidence" value="ECO:0007669"/>
    <property type="project" value="UniProtKB-KW"/>
</dbReference>
<dbReference type="EMBL" id="ACMP01000129">
    <property type="protein sequence ID" value="EEL68361.1"/>
    <property type="molecule type" value="Genomic_DNA"/>
</dbReference>
<dbReference type="PANTHER" id="PTHR46558">
    <property type="entry name" value="TRACRIPTIONAL REGULATORY PROTEIN-RELATED-RELATED"/>
    <property type="match status" value="1"/>
</dbReference>
<name>A0A2B4Y154_BACMY</name>
<dbReference type="EMBL" id="CP065877">
    <property type="protein sequence ID" value="QQA15629.1"/>
    <property type="molecule type" value="Genomic_DNA"/>
</dbReference>
<dbReference type="Proteomes" id="UP000001753">
    <property type="component" value="Chromosome"/>
</dbReference>
<dbReference type="SUPFAM" id="SSF47413">
    <property type="entry name" value="lambda repressor-like DNA-binding domains"/>
    <property type="match status" value="1"/>
</dbReference>
<dbReference type="CDD" id="cd00093">
    <property type="entry name" value="HTH_XRE"/>
    <property type="match status" value="1"/>
</dbReference>
<dbReference type="Gene3D" id="1.10.260.40">
    <property type="entry name" value="lambda repressor-like DNA-binding domains"/>
    <property type="match status" value="1"/>
</dbReference>
<reference evidence="3" key="1">
    <citation type="journal article" date="2012" name="Genome Res.">
        <title>Genomic characterization of the Bacillus cereus sensu lato species: Backdrop to the evolution of Bacillus anthracis.</title>
        <authorList>
            <person name="Zwick M.E."/>
            <person name="Joseph S.J."/>
            <person name="Didelot X."/>
            <person name="Chen P.E."/>
            <person name="Bishop-Lilly K.A."/>
            <person name="Stewart A.C."/>
            <person name="Willner K."/>
            <person name="Nolan N."/>
            <person name="Lentz S."/>
            <person name="Thomason M.K."/>
            <person name="Sozhamannan S."/>
            <person name="Mateczun A.J."/>
            <person name="Du L."/>
            <person name="Read T.D."/>
        </authorList>
    </citation>
    <scope>NUCLEOTIDE SEQUENCE [LARGE SCALE GENOMIC DNA]</scope>
    <source>
        <strain evidence="3">AH603</strain>
    </source>
</reference>
<keyword evidence="1" id="KW-0238">DNA-binding</keyword>
<dbReference type="GeneID" id="66265410"/>
<keyword evidence="5" id="KW-1185">Reference proteome</keyword>
<feature type="domain" description="HTH cro/C1-type" evidence="2">
    <location>
        <begin position="13"/>
        <end position="67"/>
    </location>
</feature>
<evidence type="ECO:0000313" key="5">
    <source>
        <dbReference type="Proteomes" id="UP000596196"/>
    </source>
</evidence>
<gene>
    <name evidence="3" type="ORF">bcere0026_47600</name>
    <name evidence="4" type="ORF">I6G81_25180</name>
</gene>
<dbReference type="HOGENOM" id="CLU_066192_44_1_9"/>
<dbReference type="Proteomes" id="UP000596196">
    <property type="component" value="Chromosome"/>
</dbReference>
<sequence length="81" mass="9250">MKKREDMKLQNRVREFRAKHRLSQGDLGKAIGSSRQTISLIERGDYAPSIVLSLKIAQIFGAPVEEIFMLVEGEEDDEDEE</sequence>
<dbReference type="InterPro" id="IPR001387">
    <property type="entry name" value="Cro/C1-type_HTH"/>
</dbReference>
<evidence type="ECO:0000256" key="1">
    <source>
        <dbReference type="ARBA" id="ARBA00023125"/>
    </source>
</evidence>
<accession>A0A2B4Y154</accession>
<dbReference type="RefSeq" id="WP_002067963.1">
    <property type="nucleotide sequence ID" value="NZ_CAKJWQ010000004.1"/>
</dbReference>
<evidence type="ECO:0000259" key="2">
    <source>
        <dbReference type="PROSITE" id="PS50943"/>
    </source>
</evidence>